<sequence>MPNKTIYVSDDDLELYEQAQRLCDGNLSAAIARALRRFVELEEGRHAGYQEVTVRAGTGGSRRVQRFSGLLLGEWHHPTGERRLERFRVYRSRKGHFALHITRMPDWAAWSDPDAWRTTWDWDSGTRRLSERWRERKQGGWWWGPAEETLEVADTLEQLREKLPAEFYDSLAGHSDRPAIEELDI</sequence>
<protein>
    <submittedName>
        <fullName evidence="1">EXLDI protein</fullName>
    </submittedName>
</protein>
<dbReference type="InterPro" id="IPR027580">
    <property type="entry name" value="EXLDI"/>
</dbReference>
<dbReference type="Proteomes" id="UP000620075">
    <property type="component" value="Unassembled WGS sequence"/>
</dbReference>
<comment type="caution">
    <text evidence="1">The sequence shown here is derived from an EMBL/GenBank/DDBJ whole genome shotgun (WGS) entry which is preliminary data.</text>
</comment>
<organism evidence="1 2">
    <name type="scientific">Candidatus Dormiibacter inghamiae</name>
    <dbReference type="NCBI Taxonomy" id="3127013"/>
    <lineage>
        <taxon>Bacteria</taxon>
        <taxon>Bacillati</taxon>
        <taxon>Candidatus Dormiibacterota</taxon>
        <taxon>Candidatus Dormibacteria</taxon>
        <taxon>Candidatus Dormibacterales</taxon>
        <taxon>Candidatus Dormibacteraceae</taxon>
        <taxon>Candidatus Dormiibacter</taxon>
    </lineage>
</organism>
<dbReference type="NCBIfam" id="TIGR04342">
    <property type="entry name" value="EXLDI"/>
    <property type="match status" value="1"/>
</dbReference>
<evidence type="ECO:0000313" key="2">
    <source>
        <dbReference type="Proteomes" id="UP000620075"/>
    </source>
</evidence>
<accession>A0A934KLZ4</accession>
<dbReference type="RefSeq" id="WP_338182219.1">
    <property type="nucleotide sequence ID" value="NZ_JAEKNQ010000058.1"/>
</dbReference>
<gene>
    <name evidence="1" type="ORF">JF888_15095</name>
</gene>
<name>A0A934KLZ4_9BACT</name>
<dbReference type="EMBL" id="JAEKNQ010000058">
    <property type="protein sequence ID" value="MBJ7604485.1"/>
    <property type="molecule type" value="Genomic_DNA"/>
</dbReference>
<evidence type="ECO:0000313" key="1">
    <source>
        <dbReference type="EMBL" id="MBJ7604485.1"/>
    </source>
</evidence>
<dbReference type="AlphaFoldDB" id="A0A934KLZ4"/>
<reference evidence="1 2" key="1">
    <citation type="submission" date="2020-10" db="EMBL/GenBank/DDBJ databases">
        <title>Ca. Dormibacterota MAGs.</title>
        <authorList>
            <person name="Montgomery K."/>
        </authorList>
    </citation>
    <scope>NUCLEOTIDE SEQUENCE [LARGE SCALE GENOMIC DNA]</scope>
    <source>
        <strain evidence="1">SC8811_S16_3</strain>
    </source>
</reference>
<proteinExistence type="predicted"/>